<comment type="caution">
    <text evidence="2">The sequence shown here is derived from an EMBL/GenBank/DDBJ whole genome shotgun (WGS) entry which is preliminary data.</text>
</comment>
<dbReference type="AlphaFoldDB" id="A0A9P9AQ39"/>
<evidence type="ECO:0000256" key="1">
    <source>
        <dbReference type="SAM" id="SignalP"/>
    </source>
</evidence>
<gene>
    <name evidence="2" type="ORF">B0T10DRAFT_251345</name>
</gene>
<evidence type="ECO:0008006" key="4">
    <source>
        <dbReference type="Google" id="ProtNLM"/>
    </source>
</evidence>
<sequence>MRLRMMHHHGRSNYSCGSLLIFCLSLPSVQTHTILVRQGSLLDASCLLASRIDASPPPPPPHRRRETVNCLRRCTQSLTWGRRHADFLKSHTYSYLTGSFVLSFVPSRGALCNAWRPSFNLVPCHIQSIFSAPQRYSK</sequence>
<evidence type="ECO:0000313" key="3">
    <source>
        <dbReference type="Proteomes" id="UP000777438"/>
    </source>
</evidence>
<evidence type="ECO:0000313" key="2">
    <source>
        <dbReference type="EMBL" id="KAH6894406.1"/>
    </source>
</evidence>
<proteinExistence type="predicted"/>
<protein>
    <recommendedName>
        <fullName evidence="4">Secreted protein</fullName>
    </recommendedName>
</protein>
<dbReference type="Proteomes" id="UP000777438">
    <property type="component" value="Unassembled WGS sequence"/>
</dbReference>
<dbReference type="EMBL" id="JAGPYM010000005">
    <property type="protein sequence ID" value="KAH6894406.1"/>
    <property type="molecule type" value="Genomic_DNA"/>
</dbReference>
<keyword evidence="3" id="KW-1185">Reference proteome</keyword>
<organism evidence="2 3">
    <name type="scientific">Thelonectria olida</name>
    <dbReference type="NCBI Taxonomy" id="1576542"/>
    <lineage>
        <taxon>Eukaryota</taxon>
        <taxon>Fungi</taxon>
        <taxon>Dikarya</taxon>
        <taxon>Ascomycota</taxon>
        <taxon>Pezizomycotina</taxon>
        <taxon>Sordariomycetes</taxon>
        <taxon>Hypocreomycetidae</taxon>
        <taxon>Hypocreales</taxon>
        <taxon>Nectriaceae</taxon>
        <taxon>Thelonectria</taxon>
    </lineage>
</organism>
<keyword evidence="1" id="KW-0732">Signal</keyword>
<reference evidence="2 3" key="1">
    <citation type="journal article" date="2021" name="Nat. Commun.">
        <title>Genetic determinants of endophytism in the Arabidopsis root mycobiome.</title>
        <authorList>
            <person name="Mesny F."/>
            <person name="Miyauchi S."/>
            <person name="Thiergart T."/>
            <person name="Pickel B."/>
            <person name="Atanasova L."/>
            <person name="Karlsson M."/>
            <person name="Huettel B."/>
            <person name="Barry K.W."/>
            <person name="Haridas S."/>
            <person name="Chen C."/>
            <person name="Bauer D."/>
            <person name="Andreopoulos W."/>
            <person name="Pangilinan J."/>
            <person name="LaButti K."/>
            <person name="Riley R."/>
            <person name="Lipzen A."/>
            <person name="Clum A."/>
            <person name="Drula E."/>
            <person name="Henrissat B."/>
            <person name="Kohler A."/>
            <person name="Grigoriev I.V."/>
            <person name="Martin F.M."/>
            <person name="Hacquard S."/>
        </authorList>
    </citation>
    <scope>NUCLEOTIDE SEQUENCE [LARGE SCALE GENOMIC DNA]</scope>
    <source>
        <strain evidence="2 3">MPI-CAGE-CH-0241</strain>
    </source>
</reference>
<feature type="chain" id="PRO_5040129397" description="Secreted protein" evidence="1">
    <location>
        <begin position="32"/>
        <end position="138"/>
    </location>
</feature>
<name>A0A9P9AQ39_9HYPO</name>
<accession>A0A9P9AQ39</accession>
<feature type="signal peptide" evidence="1">
    <location>
        <begin position="1"/>
        <end position="31"/>
    </location>
</feature>